<accession>A0A1D8UU47</accession>
<proteinExistence type="predicted"/>
<sequence length="103" mass="11295">MKTTSSITPSASEVSIRTTLLRTVSLVFLTIVFAASVRFIKPIGHIVTWVAGTEAWQSLYRVLGIESGLGREQLILTGIMVVCFALALVVQTGVLFALEMRRR</sequence>
<organism evidence="1 2">
    <name type="scientific">Kozakia baliensis</name>
    <dbReference type="NCBI Taxonomy" id="153496"/>
    <lineage>
        <taxon>Bacteria</taxon>
        <taxon>Pseudomonadati</taxon>
        <taxon>Pseudomonadota</taxon>
        <taxon>Alphaproteobacteria</taxon>
        <taxon>Acetobacterales</taxon>
        <taxon>Acetobacteraceae</taxon>
        <taxon>Kozakia</taxon>
    </lineage>
</organism>
<name>A0A1D8UU47_9PROT</name>
<keyword evidence="2" id="KW-1185">Reference proteome</keyword>
<gene>
    <name evidence="1" type="ORF">A0U89_08455</name>
</gene>
<dbReference type="EMBL" id="CP014674">
    <property type="protein sequence ID" value="AOX17168.1"/>
    <property type="molecule type" value="Genomic_DNA"/>
</dbReference>
<evidence type="ECO:0000313" key="2">
    <source>
        <dbReference type="Proteomes" id="UP000179145"/>
    </source>
</evidence>
<evidence type="ECO:0000313" key="1">
    <source>
        <dbReference type="EMBL" id="AOX17168.1"/>
    </source>
</evidence>
<dbReference type="KEGG" id="kba:A0U89_08455"/>
<dbReference type="RefSeq" id="WP_070402825.1">
    <property type="nucleotide sequence ID" value="NZ_BJVW01000006.1"/>
</dbReference>
<reference evidence="1 2" key="1">
    <citation type="journal article" date="2016" name="Microb. Cell Fact.">
        <title>Dissection of exopolysaccharide biosynthesis in Kozakia baliensis.</title>
        <authorList>
            <person name="Brandt J.U."/>
            <person name="Jakob F."/>
            <person name="Behr J."/>
            <person name="Geissler A.J."/>
            <person name="Vogel R.F."/>
        </authorList>
    </citation>
    <scope>NUCLEOTIDE SEQUENCE [LARGE SCALE GENOMIC DNA]</scope>
    <source>
        <strain evidence="1 2">DSM 14400</strain>
    </source>
</reference>
<protein>
    <submittedName>
        <fullName evidence="1">Uncharacterized protein</fullName>
    </submittedName>
</protein>
<dbReference type="STRING" id="153496.A0U89_08455"/>
<dbReference type="OrthoDB" id="7285000at2"/>
<dbReference type="Proteomes" id="UP000179145">
    <property type="component" value="Chromosome"/>
</dbReference>
<dbReference type="AlphaFoldDB" id="A0A1D8UU47"/>